<reference evidence="1 2" key="1">
    <citation type="journal article" date="2016" name="Stand. Genomic Sci.">
        <title>Complete genome sequence and genomic characterization of Microcystis panniformis FACHB 1757 by third-generation sequencing.</title>
        <authorList>
            <person name="Zhang J.Y."/>
            <person name="Guan R."/>
            <person name="Zhang H.J."/>
            <person name="Li H."/>
            <person name="Xiao P."/>
            <person name="Yu G.L."/>
            <person name="Du L."/>
            <person name="Cao D.M."/>
            <person name="Zhu B.C."/>
            <person name="Li R.H."/>
            <person name="Lu Z.H."/>
        </authorList>
    </citation>
    <scope>NUCLEOTIDE SEQUENCE [LARGE SCALE GENOMIC DNA]</scope>
    <source>
        <strain evidence="1 2">FACHB-1757</strain>
    </source>
</reference>
<gene>
    <name evidence="1" type="ORF">VL20_127</name>
</gene>
<sequence length="51" mass="5911">MRVAGRGSSRLCVIIFAYGIVKCLLGKTFRTILRIFYQYRPSFHTETRRAG</sequence>
<proteinExistence type="predicted"/>
<dbReference type="PATRIC" id="fig|1638788.3.peg.133"/>
<evidence type="ECO:0000313" key="2">
    <source>
        <dbReference type="Proteomes" id="UP000068167"/>
    </source>
</evidence>
<accession>A0A0K1RUC5</accession>
<dbReference type="EMBL" id="CP011339">
    <property type="protein sequence ID" value="AKV65368.1"/>
    <property type="molecule type" value="Genomic_DNA"/>
</dbReference>
<organism evidence="1 2">
    <name type="scientific">Microcystis panniformis FACHB-1757</name>
    <dbReference type="NCBI Taxonomy" id="1638788"/>
    <lineage>
        <taxon>Bacteria</taxon>
        <taxon>Bacillati</taxon>
        <taxon>Cyanobacteriota</taxon>
        <taxon>Cyanophyceae</taxon>
        <taxon>Oscillatoriophycideae</taxon>
        <taxon>Chroococcales</taxon>
        <taxon>Microcystaceae</taxon>
        <taxon>Microcystis</taxon>
    </lineage>
</organism>
<dbReference type="AlphaFoldDB" id="A0A0K1RUC5"/>
<protein>
    <submittedName>
        <fullName evidence="1">Mobile element protein</fullName>
    </submittedName>
</protein>
<dbReference type="Proteomes" id="UP000068167">
    <property type="component" value="Chromosome"/>
</dbReference>
<evidence type="ECO:0000313" key="1">
    <source>
        <dbReference type="EMBL" id="AKV65368.1"/>
    </source>
</evidence>
<name>A0A0K1RUC5_9CHRO</name>
<keyword evidence="2" id="KW-1185">Reference proteome</keyword>
<dbReference type="KEGG" id="mpk:VL20_127"/>